<gene>
    <name evidence="1" type="ORF">BDW42DRAFT_169256</name>
</gene>
<organism evidence="1 2">
    <name type="scientific">Aspergillus taichungensis</name>
    <dbReference type="NCBI Taxonomy" id="482145"/>
    <lineage>
        <taxon>Eukaryota</taxon>
        <taxon>Fungi</taxon>
        <taxon>Dikarya</taxon>
        <taxon>Ascomycota</taxon>
        <taxon>Pezizomycotina</taxon>
        <taxon>Eurotiomycetes</taxon>
        <taxon>Eurotiomycetidae</taxon>
        <taxon>Eurotiales</taxon>
        <taxon>Aspergillaceae</taxon>
        <taxon>Aspergillus</taxon>
        <taxon>Aspergillus subgen. Circumdati</taxon>
    </lineage>
</organism>
<dbReference type="Proteomes" id="UP000235023">
    <property type="component" value="Unassembled WGS sequence"/>
</dbReference>
<keyword evidence="2" id="KW-1185">Reference proteome</keyword>
<reference evidence="2" key="1">
    <citation type="submission" date="2017-12" db="EMBL/GenBank/DDBJ databases">
        <authorList>
            <consortium name="DOE Joint Genome Institute"/>
            <person name="Mondo S.J."/>
            <person name="Kjaerbolling I."/>
            <person name="Vesth T.C."/>
            <person name="Frisvad J.C."/>
            <person name="Nybo J.L."/>
            <person name="Theobald S."/>
            <person name="Kuo A."/>
            <person name="Bowyer P."/>
            <person name="Matsuda Y."/>
            <person name="Lyhne E.K."/>
            <person name="Kogle M.E."/>
            <person name="Clum A."/>
            <person name="Lipzen A."/>
            <person name="Salamov A."/>
            <person name="Ngan C.Y."/>
            <person name="Daum C."/>
            <person name="Chiniquy J."/>
            <person name="Barry K."/>
            <person name="LaButti K."/>
            <person name="Haridas S."/>
            <person name="Simmons B.A."/>
            <person name="Magnuson J.K."/>
            <person name="Mortensen U.H."/>
            <person name="Larsen T.O."/>
            <person name="Grigoriev I.V."/>
            <person name="Baker S.E."/>
            <person name="Andersen M.R."/>
            <person name="Nordberg H.P."/>
            <person name="Cantor M.N."/>
            <person name="Hua S.X."/>
        </authorList>
    </citation>
    <scope>NUCLEOTIDE SEQUENCE [LARGE SCALE GENOMIC DNA]</scope>
    <source>
        <strain evidence="2">IBT 19404</strain>
    </source>
</reference>
<accession>A0A2J5HVR3</accession>
<dbReference type="AlphaFoldDB" id="A0A2J5HVR3"/>
<evidence type="ECO:0000313" key="1">
    <source>
        <dbReference type="EMBL" id="PLN81337.1"/>
    </source>
</evidence>
<proteinExistence type="predicted"/>
<dbReference type="EMBL" id="KZ559538">
    <property type="protein sequence ID" value="PLN81337.1"/>
    <property type="molecule type" value="Genomic_DNA"/>
</dbReference>
<sequence>MLQSPTSSPPTCSVTLAPAQTAYCSQGHSLQIREGKRCRIPIVSRPYHSPIDVLVQWSNMGVLTETKQSWIKHPDCAMFSSRYRQWSTSPCRLRSKLHRDLSRPVQ</sequence>
<evidence type="ECO:0000313" key="2">
    <source>
        <dbReference type="Proteomes" id="UP000235023"/>
    </source>
</evidence>
<protein>
    <submittedName>
        <fullName evidence="1">Uncharacterized protein</fullName>
    </submittedName>
</protein>
<name>A0A2J5HVR3_9EURO</name>